<keyword evidence="8" id="KW-1185">Reference proteome</keyword>
<dbReference type="Gene3D" id="3.10.450.10">
    <property type="match status" value="1"/>
</dbReference>
<proteinExistence type="inferred from homology"/>
<comment type="subcellular location">
    <subcellularLocation>
        <location evidence="1">Cytoplasm</location>
    </subcellularLocation>
</comment>
<evidence type="ECO:0000256" key="2">
    <source>
        <dbReference type="ARBA" id="ARBA00009403"/>
    </source>
</evidence>
<dbReference type="InterPro" id="IPR001713">
    <property type="entry name" value="Prot_inh_stefin"/>
</dbReference>
<dbReference type="GeneID" id="8855325"/>
<evidence type="ECO:0000259" key="6">
    <source>
        <dbReference type="Pfam" id="PF00031"/>
    </source>
</evidence>
<evidence type="ECO:0000313" key="8">
    <source>
        <dbReference type="Proteomes" id="UP000006671"/>
    </source>
</evidence>
<evidence type="ECO:0000256" key="1">
    <source>
        <dbReference type="ARBA" id="ARBA00004496"/>
    </source>
</evidence>
<dbReference type="VEuPathDB" id="AmoebaDB:NAEGRDRAFT_29629"/>
<dbReference type="PROSITE" id="PS00287">
    <property type="entry name" value="CYSTATIN"/>
    <property type="match status" value="1"/>
</dbReference>
<evidence type="ECO:0000313" key="7">
    <source>
        <dbReference type="EMBL" id="EFC50127.1"/>
    </source>
</evidence>
<dbReference type="PRINTS" id="PR00295">
    <property type="entry name" value="STEFINA"/>
</dbReference>
<dbReference type="Pfam" id="PF00031">
    <property type="entry name" value="Cystatin"/>
    <property type="match status" value="1"/>
</dbReference>
<dbReference type="InterPro" id="IPR046350">
    <property type="entry name" value="Cystatin_sf"/>
</dbReference>
<dbReference type="OrthoDB" id="2429551at2759"/>
<name>D2UZD2_NAEGR</name>
<dbReference type="PANTHER" id="PTHR11414">
    <property type="entry name" value="CYSTATIN FAMILY MEMBER"/>
    <property type="match status" value="1"/>
</dbReference>
<dbReference type="InParanoid" id="D2UZD2"/>
<keyword evidence="4" id="KW-0646">Protease inhibitor</keyword>
<dbReference type="PANTHER" id="PTHR11414:SF21">
    <property type="entry name" value="CYSTATIN 14A, TANDEM DUPLICATE 1-RELATED"/>
    <property type="match status" value="1"/>
</dbReference>
<keyword evidence="3" id="KW-0963">Cytoplasm</keyword>
<evidence type="ECO:0000256" key="5">
    <source>
        <dbReference type="ARBA" id="ARBA00022704"/>
    </source>
</evidence>
<dbReference type="SUPFAM" id="SSF54403">
    <property type="entry name" value="Cystatin/monellin"/>
    <property type="match status" value="1"/>
</dbReference>
<accession>D2UZD2</accession>
<protein>
    <submittedName>
        <fullName evidence="7">Predicted protein</fullName>
    </submittedName>
</protein>
<evidence type="ECO:0000256" key="3">
    <source>
        <dbReference type="ARBA" id="ARBA00022490"/>
    </source>
</evidence>
<dbReference type="InterPro" id="IPR000010">
    <property type="entry name" value="Cystatin_dom"/>
</dbReference>
<dbReference type="EMBL" id="GG738846">
    <property type="protein sequence ID" value="EFC50127.1"/>
    <property type="molecule type" value="Genomic_DNA"/>
</dbReference>
<feature type="domain" description="Cystatin" evidence="6">
    <location>
        <begin position="11"/>
        <end position="89"/>
    </location>
</feature>
<dbReference type="Proteomes" id="UP000006671">
    <property type="component" value="Unassembled WGS sequence"/>
</dbReference>
<dbReference type="InterPro" id="IPR018073">
    <property type="entry name" value="Prot_inh_cystat_CS"/>
</dbReference>
<organism evidence="8">
    <name type="scientific">Naegleria gruberi</name>
    <name type="common">Amoeba</name>
    <dbReference type="NCBI Taxonomy" id="5762"/>
    <lineage>
        <taxon>Eukaryota</taxon>
        <taxon>Discoba</taxon>
        <taxon>Heterolobosea</taxon>
        <taxon>Tetramitia</taxon>
        <taxon>Eutetramitia</taxon>
        <taxon>Vahlkampfiidae</taxon>
        <taxon>Naegleria</taxon>
    </lineage>
</organism>
<sequence length="90" mass="9802">MAGGAHNQPITEESRTLAQSIKAKVEEITARTFDIFEVIAHSTQVVAGINHKLKIKVGDSEHVHVKVFESLQGQQTVQSVEQGKTATCSF</sequence>
<dbReference type="STRING" id="5762.D2UZD2"/>
<dbReference type="OMA" id="DNRYMHL"/>
<gene>
    <name evidence="7" type="ORF">NAEGRDRAFT_29629</name>
</gene>
<keyword evidence="5" id="KW-0789">Thiol protease inhibitor</keyword>
<evidence type="ECO:0000256" key="4">
    <source>
        <dbReference type="ARBA" id="ARBA00022690"/>
    </source>
</evidence>
<comment type="similarity">
    <text evidence="2">Belongs to the cystatin family.</text>
</comment>
<dbReference type="AlphaFoldDB" id="D2UZD2"/>
<reference evidence="7 8" key="1">
    <citation type="journal article" date="2010" name="Cell">
        <title>The genome of Naegleria gruberi illuminates early eukaryotic versatility.</title>
        <authorList>
            <person name="Fritz-Laylin L.K."/>
            <person name="Prochnik S.E."/>
            <person name="Ginger M.L."/>
            <person name="Dacks J.B."/>
            <person name="Carpenter M.L."/>
            <person name="Field M.C."/>
            <person name="Kuo A."/>
            <person name="Paredez A."/>
            <person name="Chapman J."/>
            <person name="Pham J."/>
            <person name="Shu S."/>
            <person name="Neupane R."/>
            <person name="Cipriano M."/>
            <person name="Mancuso J."/>
            <person name="Tu H."/>
            <person name="Salamov A."/>
            <person name="Lindquist E."/>
            <person name="Shapiro H."/>
            <person name="Lucas S."/>
            <person name="Grigoriev I.V."/>
            <person name="Cande W.Z."/>
            <person name="Fulton C."/>
            <person name="Rokhsar D.S."/>
            <person name="Dawson S.C."/>
        </authorList>
    </citation>
    <scope>NUCLEOTIDE SEQUENCE [LARGE SCALE GENOMIC DNA]</scope>
    <source>
        <strain evidence="7 8">NEG-M</strain>
    </source>
</reference>
<dbReference type="KEGG" id="ngr:NAEGRDRAFT_29629"/>
<dbReference type="RefSeq" id="XP_002682871.1">
    <property type="nucleotide sequence ID" value="XM_002682825.1"/>
</dbReference>
<dbReference type="GO" id="GO:0005829">
    <property type="term" value="C:cytosol"/>
    <property type="evidence" value="ECO:0007669"/>
    <property type="project" value="TreeGrafter"/>
</dbReference>
<dbReference type="GO" id="GO:0004869">
    <property type="term" value="F:cysteine-type endopeptidase inhibitor activity"/>
    <property type="evidence" value="ECO:0007669"/>
    <property type="project" value="UniProtKB-KW"/>
</dbReference>